<dbReference type="AlphaFoldDB" id="A0A8J2Z566"/>
<protein>
    <submittedName>
        <fullName evidence="2">Uncharacterized protein</fullName>
    </submittedName>
</protein>
<dbReference type="Proteomes" id="UP000636949">
    <property type="component" value="Unassembled WGS sequence"/>
</dbReference>
<gene>
    <name evidence="2" type="ORF">GCM10010995_17600</name>
</gene>
<reference evidence="2" key="1">
    <citation type="journal article" date="2014" name="Int. J. Syst. Evol. Microbiol.">
        <title>Complete genome sequence of Corynebacterium casei LMG S-19264T (=DSM 44701T), isolated from a smear-ripened cheese.</title>
        <authorList>
            <consortium name="US DOE Joint Genome Institute (JGI-PGF)"/>
            <person name="Walter F."/>
            <person name="Albersmeier A."/>
            <person name="Kalinowski J."/>
            <person name="Ruckert C."/>
        </authorList>
    </citation>
    <scope>NUCLEOTIDE SEQUENCE</scope>
    <source>
        <strain evidence="2">CGMCC 1.15758</strain>
    </source>
</reference>
<organism evidence="2 3">
    <name type="scientific">Cysteiniphilum litorale</name>
    <dbReference type="NCBI Taxonomy" id="2056700"/>
    <lineage>
        <taxon>Bacteria</taxon>
        <taxon>Pseudomonadati</taxon>
        <taxon>Pseudomonadota</taxon>
        <taxon>Gammaproteobacteria</taxon>
        <taxon>Thiotrichales</taxon>
        <taxon>Fastidiosibacteraceae</taxon>
        <taxon>Cysteiniphilum</taxon>
    </lineage>
</organism>
<feature type="transmembrane region" description="Helical" evidence="1">
    <location>
        <begin position="6"/>
        <end position="23"/>
    </location>
</feature>
<keyword evidence="1" id="KW-0472">Membrane</keyword>
<proteinExistence type="predicted"/>
<keyword evidence="3" id="KW-1185">Reference proteome</keyword>
<evidence type="ECO:0000313" key="3">
    <source>
        <dbReference type="Proteomes" id="UP000636949"/>
    </source>
</evidence>
<evidence type="ECO:0000256" key="1">
    <source>
        <dbReference type="SAM" id="Phobius"/>
    </source>
</evidence>
<accession>A0A8J2Z566</accession>
<keyword evidence="1" id="KW-0812">Transmembrane</keyword>
<evidence type="ECO:0000313" key="2">
    <source>
        <dbReference type="EMBL" id="GGG00715.1"/>
    </source>
</evidence>
<reference evidence="2" key="2">
    <citation type="submission" date="2020-09" db="EMBL/GenBank/DDBJ databases">
        <authorList>
            <person name="Sun Q."/>
            <person name="Zhou Y."/>
        </authorList>
    </citation>
    <scope>NUCLEOTIDE SEQUENCE</scope>
    <source>
        <strain evidence="2">CGMCC 1.15758</strain>
    </source>
</reference>
<keyword evidence="1" id="KW-1133">Transmembrane helix</keyword>
<comment type="caution">
    <text evidence="2">The sequence shown here is derived from an EMBL/GenBank/DDBJ whole genome shotgun (WGS) entry which is preliminary data.</text>
</comment>
<dbReference type="EMBL" id="BMJS01000020">
    <property type="protein sequence ID" value="GGG00715.1"/>
    <property type="molecule type" value="Genomic_DNA"/>
</dbReference>
<sequence>MLRRIIVLLGTLTIIFSVYIPWFKAGKHKKVTHKTVMSSIHSASDLKQYLRG</sequence>
<name>A0A8J2Z566_9GAMM</name>
<dbReference type="RefSeq" id="WP_157968275.1">
    <property type="nucleotide sequence ID" value="NZ_BMJS01000020.1"/>
</dbReference>